<dbReference type="PROSITE" id="PS51007">
    <property type="entry name" value="CYTC"/>
    <property type="match status" value="1"/>
</dbReference>
<feature type="chain" id="PRO_5023015042" evidence="5">
    <location>
        <begin position="20"/>
        <end position="92"/>
    </location>
</feature>
<dbReference type="AlphaFoldDB" id="A0A5C4N9R3"/>
<sequence length="92" mass="9329">MRAFAIALAGLATSAPAQEAPSGALSCTGCHALGAEAAMPLGGRSAEEIAAALAAYREGTREATVMDRIARGFTAEESQAIAQWLADHAAKE</sequence>
<reference evidence="7 8" key="1">
    <citation type="submission" date="2019-06" db="EMBL/GenBank/DDBJ databases">
        <authorList>
            <person name="Jiang L."/>
        </authorList>
    </citation>
    <scope>NUCLEOTIDE SEQUENCE [LARGE SCALE GENOMIC DNA]</scope>
    <source>
        <strain evidence="7 8">YIM 48858</strain>
    </source>
</reference>
<keyword evidence="5" id="KW-0732">Signal</keyword>
<proteinExistence type="predicted"/>
<dbReference type="InterPro" id="IPR036909">
    <property type="entry name" value="Cyt_c-like_dom_sf"/>
</dbReference>
<dbReference type="GO" id="GO:0046872">
    <property type="term" value="F:metal ion binding"/>
    <property type="evidence" value="ECO:0007669"/>
    <property type="project" value="UniProtKB-KW"/>
</dbReference>
<comment type="caution">
    <text evidence="7">The sequence shown here is derived from an EMBL/GenBank/DDBJ whole genome shotgun (WGS) entry which is preliminary data.</text>
</comment>
<evidence type="ECO:0000256" key="1">
    <source>
        <dbReference type="ARBA" id="ARBA00022617"/>
    </source>
</evidence>
<protein>
    <submittedName>
        <fullName evidence="7">Cytochrome C</fullName>
    </submittedName>
</protein>
<dbReference type="SUPFAM" id="SSF46626">
    <property type="entry name" value="Cytochrome c"/>
    <property type="match status" value="1"/>
</dbReference>
<evidence type="ECO:0000256" key="2">
    <source>
        <dbReference type="ARBA" id="ARBA00022723"/>
    </source>
</evidence>
<dbReference type="GO" id="GO:0009055">
    <property type="term" value="F:electron transfer activity"/>
    <property type="evidence" value="ECO:0007669"/>
    <property type="project" value="InterPro"/>
</dbReference>
<dbReference type="Gene3D" id="1.10.760.10">
    <property type="entry name" value="Cytochrome c-like domain"/>
    <property type="match status" value="1"/>
</dbReference>
<feature type="domain" description="Cytochrome c" evidence="6">
    <location>
        <begin position="5"/>
        <end position="89"/>
    </location>
</feature>
<dbReference type="RefSeq" id="WP_139081957.1">
    <property type="nucleotide sequence ID" value="NZ_VDFV01000015.1"/>
</dbReference>
<accession>A0A5C4N9R3</accession>
<dbReference type="OrthoDB" id="9808603at2"/>
<evidence type="ECO:0000256" key="4">
    <source>
        <dbReference type="PROSITE-ProRule" id="PRU00433"/>
    </source>
</evidence>
<dbReference type="GO" id="GO:0020037">
    <property type="term" value="F:heme binding"/>
    <property type="evidence" value="ECO:0007669"/>
    <property type="project" value="InterPro"/>
</dbReference>
<evidence type="ECO:0000256" key="3">
    <source>
        <dbReference type="ARBA" id="ARBA00023004"/>
    </source>
</evidence>
<keyword evidence="1 4" id="KW-0349">Heme</keyword>
<evidence type="ECO:0000256" key="5">
    <source>
        <dbReference type="SAM" id="SignalP"/>
    </source>
</evidence>
<name>A0A5C4N9R3_9RHOB</name>
<keyword evidence="3 4" id="KW-0408">Iron</keyword>
<keyword evidence="8" id="KW-1185">Reference proteome</keyword>
<evidence type="ECO:0000259" key="6">
    <source>
        <dbReference type="PROSITE" id="PS51007"/>
    </source>
</evidence>
<dbReference type="EMBL" id="VDFV01000015">
    <property type="protein sequence ID" value="TNC71343.1"/>
    <property type="molecule type" value="Genomic_DNA"/>
</dbReference>
<dbReference type="InterPro" id="IPR009056">
    <property type="entry name" value="Cyt_c-like_dom"/>
</dbReference>
<evidence type="ECO:0000313" key="8">
    <source>
        <dbReference type="Proteomes" id="UP000305709"/>
    </source>
</evidence>
<gene>
    <name evidence="7" type="ORF">FHG71_12170</name>
</gene>
<keyword evidence="2 4" id="KW-0479">Metal-binding</keyword>
<organism evidence="7 8">
    <name type="scientific">Rubellimicrobium roseum</name>
    <dbReference type="NCBI Taxonomy" id="687525"/>
    <lineage>
        <taxon>Bacteria</taxon>
        <taxon>Pseudomonadati</taxon>
        <taxon>Pseudomonadota</taxon>
        <taxon>Alphaproteobacteria</taxon>
        <taxon>Rhodobacterales</taxon>
        <taxon>Roseobacteraceae</taxon>
        <taxon>Rubellimicrobium</taxon>
    </lineage>
</organism>
<feature type="signal peptide" evidence="5">
    <location>
        <begin position="1"/>
        <end position="19"/>
    </location>
</feature>
<evidence type="ECO:0000313" key="7">
    <source>
        <dbReference type="EMBL" id="TNC71343.1"/>
    </source>
</evidence>
<dbReference type="Proteomes" id="UP000305709">
    <property type="component" value="Unassembled WGS sequence"/>
</dbReference>